<proteinExistence type="predicted"/>
<dbReference type="AlphaFoldDB" id="A0A6M3KMU3"/>
<evidence type="ECO:0000313" key="2">
    <source>
        <dbReference type="EMBL" id="QJA83379.1"/>
    </source>
</evidence>
<name>A0A6M3KMU3_9ZZZZ</name>
<sequence length="189" mass="20055">MNARIPIGNVMGAQKISRLNEQFKVKLGTWWEFEHIRKGLSIDKWEQGNVCTAQGLNHMLDVVFHAVTAIATWYIGIFEDNVTPSDGTTYAVPVFTECSAYTEAARVAYVEAAAGSKSITNSASKATFTMNGTKTIYGAALFGGGTDPTVISNTAGGGTIFAASKFALSKSVVATDVLLVTCTITLADV</sequence>
<organism evidence="2">
    <name type="scientific">viral metagenome</name>
    <dbReference type="NCBI Taxonomy" id="1070528"/>
    <lineage>
        <taxon>unclassified sequences</taxon>
        <taxon>metagenomes</taxon>
        <taxon>organismal metagenomes</taxon>
    </lineage>
</organism>
<dbReference type="EMBL" id="MT141573">
    <property type="protein sequence ID" value="QJA67578.1"/>
    <property type="molecule type" value="Genomic_DNA"/>
</dbReference>
<evidence type="ECO:0000313" key="1">
    <source>
        <dbReference type="EMBL" id="QJA67578.1"/>
    </source>
</evidence>
<gene>
    <name evidence="2" type="ORF">MM415A00290_0031</name>
    <name evidence="1" type="ORF">MM415B00199_0033</name>
</gene>
<dbReference type="EMBL" id="MT142509">
    <property type="protein sequence ID" value="QJA83379.1"/>
    <property type="molecule type" value="Genomic_DNA"/>
</dbReference>
<protein>
    <submittedName>
        <fullName evidence="2">Uncharacterized protein</fullName>
    </submittedName>
</protein>
<reference evidence="2" key="1">
    <citation type="submission" date="2020-03" db="EMBL/GenBank/DDBJ databases">
        <title>The deep terrestrial virosphere.</title>
        <authorList>
            <person name="Holmfeldt K."/>
            <person name="Nilsson E."/>
            <person name="Simone D."/>
            <person name="Lopez-Fernandez M."/>
            <person name="Wu X."/>
            <person name="de Brujin I."/>
            <person name="Lundin D."/>
            <person name="Andersson A."/>
            <person name="Bertilsson S."/>
            <person name="Dopson M."/>
        </authorList>
    </citation>
    <scope>NUCLEOTIDE SEQUENCE</scope>
    <source>
        <strain evidence="2">MM415A00290</strain>
        <strain evidence="1">MM415B00199</strain>
    </source>
</reference>
<accession>A0A6M3KMU3</accession>